<reference evidence="2" key="1">
    <citation type="submission" date="2024-03" db="EMBL/GenBank/DDBJ databases">
        <authorList>
            <consortium name="ELIXIR-Norway"/>
            <consortium name="Elixir Norway"/>
        </authorList>
    </citation>
    <scope>NUCLEOTIDE SEQUENCE</scope>
</reference>
<dbReference type="PANTHER" id="PTHR31917:SF147">
    <property type="entry name" value="AGENET DOMAIN-CONTAINING PROTEIN"/>
    <property type="match status" value="1"/>
</dbReference>
<dbReference type="Proteomes" id="UP001497522">
    <property type="component" value="Chromosome 7"/>
</dbReference>
<evidence type="ECO:0000313" key="3">
    <source>
        <dbReference type="Proteomes" id="UP001497522"/>
    </source>
</evidence>
<evidence type="ECO:0000313" key="2">
    <source>
        <dbReference type="EMBL" id="CAK9880114.1"/>
    </source>
</evidence>
<accession>A0ABP1BUX9</accession>
<feature type="domain" description="Agenet-like" evidence="1">
    <location>
        <begin position="12"/>
        <end position="71"/>
    </location>
</feature>
<dbReference type="EMBL" id="OZ023708">
    <property type="protein sequence ID" value="CAK9880114.1"/>
    <property type="molecule type" value="Genomic_DNA"/>
</dbReference>
<protein>
    <recommendedName>
        <fullName evidence="1">Agenet-like domain-containing protein</fullName>
    </recommendedName>
</protein>
<sequence length="119" mass="14040">MKRATSRHLLKGQKFEIQGIEDGFYGAWFFVTVLKTFLEKCLVKYNEFVNENDNSKHLCGMVQISQLRLVPLNINNTSRVENDVIEIYESNCWWVGKIIHHLLCETKYVVYFLESSEEM</sequence>
<proteinExistence type="predicted"/>
<dbReference type="PANTHER" id="PTHR31917">
    <property type="entry name" value="AGENET DOMAIN-CONTAINING PROTEIN-RELATED"/>
    <property type="match status" value="1"/>
</dbReference>
<name>A0ABP1BUX9_9BRYO</name>
<evidence type="ECO:0000259" key="1">
    <source>
        <dbReference type="Pfam" id="PF05641"/>
    </source>
</evidence>
<keyword evidence="3" id="KW-1185">Reference proteome</keyword>
<organism evidence="2 3">
    <name type="scientific">Sphagnum jensenii</name>
    <dbReference type="NCBI Taxonomy" id="128206"/>
    <lineage>
        <taxon>Eukaryota</taxon>
        <taxon>Viridiplantae</taxon>
        <taxon>Streptophyta</taxon>
        <taxon>Embryophyta</taxon>
        <taxon>Bryophyta</taxon>
        <taxon>Sphagnophytina</taxon>
        <taxon>Sphagnopsida</taxon>
        <taxon>Sphagnales</taxon>
        <taxon>Sphagnaceae</taxon>
        <taxon>Sphagnum</taxon>
    </lineage>
</organism>
<gene>
    <name evidence="2" type="ORF">CSSPJE1EN2_LOCUS21603</name>
</gene>
<dbReference type="InterPro" id="IPR008395">
    <property type="entry name" value="Agenet-like_dom"/>
</dbReference>
<dbReference type="Pfam" id="PF05641">
    <property type="entry name" value="Agenet"/>
    <property type="match status" value="1"/>
</dbReference>